<accession>A0A8S0W348</accession>
<dbReference type="Proteomes" id="UP001071230">
    <property type="component" value="Unassembled WGS sequence"/>
</dbReference>
<name>A0A8S0W348_9FIRM</name>
<evidence type="ECO:0000259" key="4">
    <source>
        <dbReference type="PROSITE" id="PS51930"/>
    </source>
</evidence>
<dbReference type="PROSITE" id="PS51931">
    <property type="entry name" value="BMC_CP"/>
    <property type="match status" value="1"/>
</dbReference>
<reference evidence="7" key="1">
    <citation type="submission" date="2014-11" db="EMBL/GenBank/DDBJ databases">
        <authorList>
            <person name="Hornung B.V."/>
        </authorList>
    </citation>
    <scope>NUCLEOTIDE SEQUENCE</scope>
    <source>
        <strain evidence="7">INE</strain>
    </source>
</reference>
<dbReference type="Pfam" id="PF00936">
    <property type="entry name" value="BMC"/>
    <property type="match status" value="1"/>
</dbReference>
<dbReference type="SUPFAM" id="SSF143414">
    <property type="entry name" value="CcmK-like"/>
    <property type="match status" value="1"/>
</dbReference>
<keyword evidence="8" id="KW-1185">Reference proteome</keyword>
<dbReference type="InterPro" id="IPR050575">
    <property type="entry name" value="BMC_shell"/>
</dbReference>
<evidence type="ECO:0000313" key="7">
    <source>
        <dbReference type="EMBL" id="CEJ08792.1"/>
    </source>
</evidence>
<feature type="domain" description="BMC circularly permuted" evidence="5">
    <location>
        <begin position="1"/>
        <end position="89"/>
    </location>
</feature>
<feature type="domain" description="BMC" evidence="4">
    <location>
        <begin position="13"/>
        <end position="95"/>
    </location>
</feature>
<sequence>MACLGAERQAEMALGIIEVQGLVAALAAADAAAKAADVTLLGYEPTKGGGLVTLKLTGEVAAALAAVSAATEAASALSLVYASRVIAKPAADFGN</sequence>
<dbReference type="PANTHER" id="PTHR33941:SF11">
    <property type="entry name" value="BACTERIAL MICROCOMPARTMENT SHELL PROTEIN PDUJ"/>
    <property type="match status" value="1"/>
</dbReference>
<dbReference type="EMBL" id="LR746496">
    <property type="protein sequence ID" value="CAA7601298.1"/>
    <property type="molecule type" value="Genomic_DNA"/>
</dbReference>
<dbReference type="InterPro" id="IPR000249">
    <property type="entry name" value="BMC_dom"/>
</dbReference>
<comment type="similarity">
    <text evidence="3">Belongs to the bacterial microcompartments protein family.</text>
</comment>
<evidence type="ECO:0000256" key="2">
    <source>
        <dbReference type="ARBA" id="ARBA00024446"/>
    </source>
</evidence>
<protein>
    <submittedName>
        <fullName evidence="6">BMC domain protein</fullName>
    </submittedName>
    <submittedName>
        <fullName evidence="7">Microcompartment protein, bacteria</fullName>
    </submittedName>
</protein>
<dbReference type="AlphaFoldDB" id="A0A8S0W348"/>
<dbReference type="KEGG" id="aacx:DEACI_1964"/>
<dbReference type="RefSeq" id="WP_277350674.1">
    <property type="nucleotide sequence ID" value="NZ_CDGJ01000095.1"/>
</dbReference>
<dbReference type="InterPro" id="IPR044870">
    <property type="entry name" value="BMC_CP"/>
</dbReference>
<comment type="subcellular location">
    <subcellularLocation>
        <location evidence="1">Bacterial microcompartment</location>
    </subcellularLocation>
</comment>
<dbReference type="InterPro" id="IPR037233">
    <property type="entry name" value="CcmK-like_sf"/>
</dbReference>
<dbReference type="SMART" id="SM00877">
    <property type="entry name" value="BMC"/>
    <property type="match status" value="1"/>
</dbReference>
<dbReference type="Gene3D" id="3.30.70.1710">
    <property type="match status" value="1"/>
</dbReference>
<organism evidence="6">
    <name type="scientific">Acididesulfobacillus acetoxydans</name>
    <dbReference type="NCBI Taxonomy" id="1561005"/>
    <lineage>
        <taxon>Bacteria</taxon>
        <taxon>Bacillati</taxon>
        <taxon>Bacillota</taxon>
        <taxon>Clostridia</taxon>
        <taxon>Eubacteriales</taxon>
        <taxon>Peptococcaceae</taxon>
        <taxon>Acididesulfobacillus</taxon>
    </lineage>
</organism>
<dbReference type="PANTHER" id="PTHR33941">
    <property type="entry name" value="PROPANEDIOL UTILIZATION PROTEIN PDUA"/>
    <property type="match status" value="1"/>
</dbReference>
<dbReference type="PROSITE" id="PS51930">
    <property type="entry name" value="BMC_2"/>
    <property type="match status" value="1"/>
</dbReference>
<evidence type="ECO:0000313" key="8">
    <source>
        <dbReference type="Proteomes" id="UP001071230"/>
    </source>
</evidence>
<dbReference type="InterPro" id="IPR044872">
    <property type="entry name" value="CcmK/CsoS1_BMC"/>
</dbReference>
<dbReference type="GO" id="GO:0031469">
    <property type="term" value="C:bacterial microcompartment"/>
    <property type="evidence" value="ECO:0007669"/>
    <property type="project" value="UniProtKB-SubCell"/>
</dbReference>
<evidence type="ECO:0000256" key="3">
    <source>
        <dbReference type="PROSITE-ProRule" id="PRU01278"/>
    </source>
</evidence>
<evidence type="ECO:0000256" key="1">
    <source>
        <dbReference type="ARBA" id="ARBA00024322"/>
    </source>
</evidence>
<dbReference type="EMBL" id="CDGJ01000095">
    <property type="protein sequence ID" value="CEJ08792.1"/>
    <property type="molecule type" value="Genomic_DNA"/>
</dbReference>
<evidence type="ECO:0000259" key="5">
    <source>
        <dbReference type="PROSITE" id="PS51931"/>
    </source>
</evidence>
<reference evidence="6" key="2">
    <citation type="submission" date="2020-01" db="EMBL/GenBank/DDBJ databases">
        <authorList>
            <person name="Hornung B."/>
        </authorList>
    </citation>
    <scope>NUCLEOTIDE SEQUENCE</scope>
    <source>
        <strain evidence="6">PacBioINE</strain>
    </source>
</reference>
<evidence type="ECO:0000313" key="6">
    <source>
        <dbReference type="EMBL" id="CAA7601298.1"/>
    </source>
</evidence>
<keyword evidence="2" id="KW-1283">Bacterial microcompartment</keyword>
<gene>
    <name evidence="6" type="ORF">DEACI_1964</name>
    <name evidence="7" type="ORF">DEACI_3272</name>
</gene>
<dbReference type="Proteomes" id="UP000836597">
    <property type="component" value="Chromosome"/>
</dbReference>
<proteinExistence type="inferred from homology"/>